<dbReference type="SUPFAM" id="SSF48403">
    <property type="entry name" value="Ankyrin repeat"/>
    <property type="match status" value="1"/>
</dbReference>
<evidence type="ECO:0000256" key="5">
    <source>
        <dbReference type="SAM" id="MobiDB-lite"/>
    </source>
</evidence>
<feature type="region of interest" description="Disordered" evidence="5">
    <location>
        <begin position="425"/>
        <end position="450"/>
    </location>
</feature>
<dbReference type="InterPro" id="IPR002110">
    <property type="entry name" value="Ankyrin_rpt"/>
</dbReference>
<dbReference type="Pfam" id="PF12796">
    <property type="entry name" value="Ank_2"/>
    <property type="match status" value="1"/>
</dbReference>
<feature type="repeat" description="ANK" evidence="3">
    <location>
        <begin position="152"/>
        <end position="184"/>
    </location>
</feature>
<evidence type="ECO:0000313" key="6">
    <source>
        <dbReference type="Ensembl" id="ENSSLUP00000041881.1"/>
    </source>
</evidence>
<sequence length="489" mass="54224">MNCGCTLVCDIKHLAGEVISCAKKITGKPPPMATAAKDPHLGSGPDEDDMSLSEDESDSDSILSDDSVLPDYTPEITDGHAALTLYRACARNESVSLRKVLERGVTKEEVTELDINGWVRNGLMVACCKGFVDIVYGLHTCPFIDINHQDNEGNTALMIASQAGHVNTVMYLLNYYPGIDTEIKDCRGFTALIKAAMTGRNDVVAALVMAGADIHAVDSTKGKCARDWALKTGRYETLCHLRRLNKRPRAEQFCESYIPEWPELKKRVAKATAGKSATEKITQRIKNTFGFRFPHDPEDNGALDHMVRMTTSVHSPLISTGCRPLCPTSPPEVGKRRMAVPELMKKHTDKELEESSVCHSNGSVSNINHTVHSAESIPSTCCAETGRRGSSLSLASTKVASTFIPRSMARRNSIFPSGCIPKIDISRPSDATPKKEKKKKKKDKGFLEPPKWRYKEIKEEKKKEKKKAEKEKEKKEKKPLWEEFEAFSL</sequence>
<dbReference type="SMART" id="SM00248">
    <property type="entry name" value="ANK"/>
    <property type="match status" value="2"/>
</dbReference>
<evidence type="ECO:0000256" key="3">
    <source>
        <dbReference type="PROSITE-ProRule" id="PRU00023"/>
    </source>
</evidence>
<evidence type="ECO:0000256" key="2">
    <source>
        <dbReference type="ARBA" id="ARBA00023043"/>
    </source>
</evidence>
<dbReference type="Ensembl" id="ENSSLUT00000043205.1">
    <property type="protein sequence ID" value="ENSSLUP00000041881.1"/>
    <property type="gene ID" value="ENSSLUG00000018575.1"/>
</dbReference>
<reference evidence="6" key="1">
    <citation type="submission" date="2025-08" db="UniProtKB">
        <authorList>
            <consortium name="Ensembl"/>
        </authorList>
    </citation>
    <scope>IDENTIFICATION</scope>
</reference>
<dbReference type="GO" id="GO:0043010">
    <property type="term" value="P:camera-type eye development"/>
    <property type="evidence" value="ECO:0007669"/>
    <property type="project" value="Ensembl"/>
</dbReference>
<accession>A0A8C9ZQE9</accession>
<proteinExistence type="predicted"/>
<dbReference type="PROSITE" id="PS50297">
    <property type="entry name" value="ANK_REP_REGION"/>
    <property type="match status" value="1"/>
</dbReference>
<evidence type="ECO:0000256" key="1">
    <source>
        <dbReference type="ARBA" id="ARBA00022737"/>
    </source>
</evidence>
<feature type="repeat" description="ANK" evidence="3">
    <location>
        <begin position="187"/>
        <end position="219"/>
    </location>
</feature>
<keyword evidence="7" id="KW-1185">Reference proteome</keyword>
<dbReference type="GeneTree" id="ENSGT00500000044852"/>
<gene>
    <name evidence="6" type="primary">LOC116041662</name>
</gene>
<dbReference type="PANTHER" id="PTHR24173:SF84">
    <property type="entry name" value="ANKYRIN REPEAT DOMAIN 33AB"/>
    <property type="match status" value="1"/>
</dbReference>
<keyword evidence="4" id="KW-0175">Coiled coil</keyword>
<dbReference type="Gene3D" id="1.25.40.20">
    <property type="entry name" value="Ankyrin repeat-containing domain"/>
    <property type="match status" value="1"/>
</dbReference>
<evidence type="ECO:0000256" key="4">
    <source>
        <dbReference type="SAM" id="Coils"/>
    </source>
</evidence>
<dbReference type="PANTHER" id="PTHR24173">
    <property type="entry name" value="ANKYRIN REPEAT CONTAINING"/>
    <property type="match status" value="1"/>
</dbReference>
<dbReference type="AlphaFoldDB" id="A0A8C9ZQE9"/>
<dbReference type="Proteomes" id="UP000694568">
    <property type="component" value="Unplaced"/>
</dbReference>
<feature type="compositionally biased region" description="Acidic residues" evidence="5">
    <location>
        <begin position="45"/>
        <end position="59"/>
    </location>
</feature>
<dbReference type="PROSITE" id="PS50088">
    <property type="entry name" value="ANK_REPEAT"/>
    <property type="match status" value="2"/>
</dbReference>
<reference evidence="6" key="2">
    <citation type="submission" date="2025-09" db="UniProtKB">
        <authorList>
            <consortium name="Ensembl"/>
        </authorList>
    </citation>
    <scope>IDENTIFICATION</scope>
</reference>
<feature type="coiled-coil region" evidence="4">
    <location>
        <begin position="451"/>
        <end position="478"/>
    </location>
</feature>
<protein>
    <submittedName>
        <fullName evidence="6">Ankyrin repeat domain 33</fullName>
    </submittedName>
</protein>
<keyword evidence="2 3" id="KW-0040">ANK repeat</keyword>
<feature type="region of interest" description="Disordered" evidence="5">
    <location>
        <begin position="29"/>
        <end position="68"/>
    </location>
</feature>
<name>A0A8C9ZQE9_SANLU</name>
<dbReference type="InterPro" id="IPR036770">
    <property type="entry name" value="Ankyrin_rpt-contain_sf"/>
</dbReference>
<keyword evidence="1" id="KW-0677">Repeat</keyword>
<evidence type="ECO:0000313" key="7">
    <source>
        <dbReference type="Proteomes" id="UP000694568"/>
    </source>
</evidence>
<organism evidence="6 7">
    <name type="scientific">Sander lucioperca</name>
    <name type="common">Pike-perch</name>
    <name type="synonym">Perca lucioperca</name>
    <dbReference type="NCBI Taxonomy" id="283035"/>
    <lineage>
        <taxon>Eukaryota</taxon>
        <taxon>Metazoa</taxon>
        <taxon>Chordata</taxon>
        <taxon>Craniata</taxon>
        <taxon>Vertebrata</taxon>
        <taxon>Euteleostomi</taxon>
        <taxon>Actinopterygii</taxon>
        <taxon>Neopterygii</taxon>
        <taxon>Teleostei</taxon>
        <taxon>Neoteleostei</taxon>
        <taxon>Acanthomorphata</taxon>
        <taxon>Eupercaria</taxon>
        <taxon>Perciformes</taxon>
        <taxon>Percoidei</taxon>
        <taxon>Percidae</taxon>
        <taxon>Luciopercinae</taxon>
        <taxon>Sander</taxon>
    </lineage>
</organism>